<dbReference type="PATRIC" id="fig|1391654.3.peg.7346"/>
<dbReference type="SUPFAM" id="SSF48498">
    <property type="entry name" value="Tetracyclin repressor-like, C-terminal domain"/>
    <property type="match status" value="1"/>
</dbReference>
<dbReference type="RefSeq" id="WP_205633874.1">
    <property type="nucleotide sequence ID" value="NZ_CP012333.1"/>
</dbReference>
<dbReference type="PROSITE" id="PS50977">
    <property type="entry name" value="HTH_TETR_2"/>
    <property type="match status" value="1"/>
</dbReference>
<evidence type="ECO:0000259" key="5">
    <source>
        <dbReference type="PROSITE" id="PS50977"/>
    </source>
</evidence>
<dbReference type="PANTHER" id="PTHR47506">
    <property type="entry name" value="TRANSCRIPTIONAL REGULATORY PROTEIN"/>
    <property type="match status" value="1"/>
</dbReference>
<evidence type="ECO:0000256" key="1">
    <source>
        <dbReference type="ARBA" id="ARBA00023015"/>
    </source>
</evidence>
<dbReference type="KEGG" id="llu:AKJ09_07232"/>
<gene>
    <name evidence="6" type="ORF">AKJ09_07232</name>
</gene>
<evidence type="ECO:0000256" key="3">
    <source>
        <dbReference type="ARBA" id="ARBA00023163"/>
    </source>
</evidence>
<evidence type="ECO:0000313" key="6">
    <source>
        <dbReference type="EMBL" id="AKV00569.1"/>
    </source>
</evidence>
<dbReference type="STRING" id="1391654.AKJ09_07232"/>
<dbReference type="EMBL" id="CP012333">
    <property type="protein sequence ID" value="AKV00569.1"/>
    <property type="molecule type" value="Genomic_DNA"/>
</dbReference>
<evidence type="ECO:0000256" key="4">
    <source>
        <dbReference type="PROSITE-ProRule" id="PRU00335"/>
    </source>
</evidence>
<dbReference type="InterPro" id="IPR011075">
    <property type="entry name" value="TetR_C"/>
</dbReference>
<keyword evidence="1" id="KW-0805">Transcription regulation</keyword>
<feature type="DNA-binding region" description="H-T-H motif" evidence="4">
    <location>
        <begin position="29"/>
        <end position="48"/>
    </location>
</feature>
<dbReference type="Pfam" id="PF16925">
    <property type="entry name" value="TetR_C_13"/>
    <property type="match status" value="1"/>
</dbReference>
<dbReference type="Gene3D" id="1.10.357.10">
    <property type="entry name" value="Tetracycline Repressor, domain 2"/>
    <property type="match status" value="1"/>
</dbReference>
<keyword evidence="3" id="KW-0804">Transcription</keyword>
<feature type="domain" description="HTH tetR-type" evidence="5">
    <location>
        <begin position="6"/>
        <end position="66"/>
    </location>
</feature>
<dbReference type="AlphaFoldDB" id="A0A0K1Q4A4"/>
<proteinExistence type="predicted"/>
<name>A0A0K1Q4A4_9BACT</name>
<keyword evidence="7" id="KW-1185">Reference proteome</keyword>
<dbReference type="InterPro" id="IPR009057">
    <property type="entry name" value="Homeodomain-like_sf"/>
</dbReference>
<evidence type="ECO:0000256" key="2">
    <source>
        <dbReference type="ARBA" id="ARBA00023125"/>
    </source>
</evidence>
<dbReference type="SUPFAM" id="SSF46689">
    <property type="entry name" value="Homeodomain-like"/>
    <property type="match status" value="1"/>
</dbReference>
<dbReference type="Gene3D" id="1.10.10.60">
    <property type="entry name" value="Homeodomain-like"/>
    <property type="match status" value="1"/>
</dbReference>
<dbReference type="InterPro" id="IPR036271">
    <property type="entry name" value="Tet_transcr_reg_TetR-rel_C_sf"/>
</dbReference>
<reference evidence="6 7" key="1">
    <citation type="submission" date="2015-08" db="EMBL/GenBank/DDBJ databases">
        <authorList>
            <person name="Babu N.S."/>
            <person name="Beckwith C.J."/>
            <person name="Beseler K.G."/>
            <person name="Brison A."/>
            <person name="Carone J.V."/>
            <person name="Caskin T.P."/>
            <person name="Diamond M."/>
            <person name="Durham M.E."/>
            <person name="Foxe J.M."/>
            <person name="Go M."/>
            <person name="Henderson B.A."/>
            <person name="Jones I.B."/>
            <person name="McGettigan J.A."/>
            <person name="Micheletti S.J."/>
            <person name="Nasrallah M.E."/>
            <person name="Ortiz D."/>
            <person name="Piller C.R."/>
            <person name="Privatt S.R."/>
            <person name="Schneider S.L."/>
            <person name="Sharp S."/>
            <person name="Smith T.C."/>
            <person name="Stanton J.D."/>
            <person name="Ullery H.E."/>
            <person name="Wilson R.J."/>
            <person name="Serrano M.G."/>
            <person name="Buck G."/>
            <person name="Lee V."/>
            <person name="Wang Y."/>
            <person name="Carvalho R."/>
            <person name="Voegtly L."/>
            <person name="Shi R."/>
            <person name="Duckworth R."/>
            <person name="Johnson A."/>
            <person name="Loviza R."/>
            <person name="Walstead R."/>
            <person name="Shah Z."/>
            <person name="Kiflezghi M."/>
            <person name="Wade K."/>
            <person name="Ball S.L."/>
            <person name="Bradley K.W."/>
            <person name="Asai D.J."/>
            <person name="Bowman C.A."/>
            <person name="Russell D.A."/>
            <person name="Pope W.H."/>
            <person name="Jacobs-Sera D."/>
            <person name="Hendrix R.W."/>
            <person name="Hatfull G.F."/>
        </authorList>
    </citation>
    <scope>NUCLEOTIDE SEQUENCE [LARGE SCALE GENOMIC DNA]</scope>
    <source>
        <strain evidence="6 7">DSM 27648</strain>
    </source>
</reference>
<organism evidence="6 7">
    <name type="scientific">Labilithrix luteola</name>
    <dbReference type="NCBI Taxonomy" id="1391654"/>
    <lineage>
        <taxon>Bacteria</taxon>
        <taxon>Pseudomonadati</taxon>
        <taxon>Myxococcota</taxon>
        <taxon>Polyangia</taxon>
        <taxon>Polyangiales</taxon>
        <taxon>Labilitrichaceae</taxon>
        <taxon>Labilithrix</taxon>
    </lineage>
</organism>
<sequence>MARPKKFDPDEALGQAMALFWAKGFAGSTPQALGTCMGIGRGSLYNAFDSKRALFDRALERYRDRECAPLLAILAEPGPVKKRIRKLLLTIVETDLGDPERRGCFGVNVAVEMSAQDEAARELVTALFAQTTRHLKAAIEEGQRTGEIDTAQDASTLASFLLNSMIGMRVLGKVEKDDKRLRRIVDTAMNVL</sequence>
<dbReference type="Proteomes" id="UP000064967">
    <property type="component" value="Chromosome"/>
</dbReference>
<dbReference type="Pfam" id="PF00440">
    <property type="entry name" value="TetR_N"/>
    <property type="match status" value="1"/>
</dbReference>
<protein>
    <submittedName>
        <fullName evidence="6">Transcriptional regulator, TetR family</fullName>
    </submittedName>
</protein>
<keyword evidence="2 4" id="KW-0238">DNA-binding</keyword>
<dbReference type="InterPro" id="IPR001647">
    <property type="entry name" value="HTH_TetR"/>
</dbReference>
<accession>A0A0K1Q4A4</accession>
<dbReference type="GO" id="GO:0003677">
    <property type="term" value="F:DNA binding"/>
    <property type="evidence" value="ECO:0007669"/>
    <property type="project" value="UniProtKB-UniRule"/>
</dbReference>
<evidence type="ECO:0000313" key="7">
    <source>
        <dbReference type="Proteomes" id="UP000064967"/>
    </source>
</evidence>
<dbReference type="PANTHER" id="PTHR47506:SF10">
    <property type="entry name" value="TRANSCRIPTIONAL REGULATORY PROTEIN"/>
    <property type="match status" value="1"/>
</dbReference>